<evidence type="ECO:0000256" key="1">
    <source>
        <dbReference type="SAM" id="Phobius"/>
    </source>
</evidence>
<dbReference type="RefSeq" id="WP_249514977.1">
    <property type="nucleotide sequence ID" value="NZ_CP093366.1"/>
</dbReference>
<keyword evidence="1" id="KW-1133">Transmembrane helix</keyword>
<dbReference type="Pfam" id="PF13253">
    <property type="entry name" value="DUF4044"/>
    <property type="match status" value="1"/>
</dbReference>
<feature type="transmembrane region" description="Helical" evidence="1">
    <location>
        <begin position="12"/>
        <end position="33"/>
    </location>
</feature>
<gene>
    <name evidence="2" type="ORF">MOO45_03385</name>
</gene>
<protein>
    <submittedName>
        <fullName evidence="2">DUF4044 domain-containing protein</fullName>
    </submittedName>
</protein>
<keyword evidence="1" id="KW-0472">Membrane</keyword>
<dbReference type="EMBL" id="CP093366">
    <property type="protein sequence ID" value="UQS82699.1"/>
    <property type="molecule type" value="Genomic_DNA"/>
</dbReference>
<reference evidence="2" key="1">
    <citation type="journal article" date="2022" name="Int. J. Syst. Evol. Microbiol.">
        <title>Apilactobacillus apisilvae sp. nov., Nicolia spurrieriana gen. nov. sp. nov., Bombilactobacillus folatiphilus sp. nov. and Bombilactobacillus thymidiniphilus sp. nov., four new lactic acid bacterial isolates from stingless bees Tetragonula carbonaria and Austroplebeia australis.</title>
        <authorList>
            <person name="Oliphant S.A."/>
            <person name="Watson-Haigh N.S."/>
            <person name="Sumby K.M."/>
            <person name="Gardner J."/>
            <person name="Groom S."/>
            <person name="Jiranek V."/>
        </authorList>
    </citation>
    <scope>NUCLEOTIDE SEQUENCE</scope>
    <source>
        <strain evidence="2">SG4_D2</strain>
    </source>
</reference>
<sequence length="36" mass="4088">MKKKKSVFTRITQIFVWTMIIVTIAGIVIPAFMGSM</sequence>
<accession>A0ABY4PAG4</accession>
<dbReference type="InterPro" id="IPR025270">
    <property type="entry name" value="DUF4044"/>
</dbReference>
<proteinExistence type="predicted"/>
<keyword evidence="3" id="KW-1185">Reference proteome</keyword>
<keyword evidence="1" id="KW-0812">Transmembrane</keyword>
<dbReference type="Proteomes" id="UP000831495">
    <property type="component" value="Chromosome"/>
</dbReference>
<evidence type="ECO:0000313" key="2">
    <source>
        <dbReference type="EMBL" id="UQS82699.1"/>
    </source>
</evidence>
<organism evidence="2 3">
    <name type="scientific">Bombilactobacillus folatiphilus</name>
    <dbReference type="NCBI Taxonomy" id="2923362"/>
    <lineage>
        <taxon>Bacteria</taxon>
        <taxon>Bacillati</taxon>
        <taxon>Bacillota</taxon>
        <taxon>Bacilli</taxon>
        <taxon>Lactobacillales</taxon>
        <taxon>Lactobacillaceae</taxon>
        <taxon>Bombilactobacillus</taxon>
    </lineage>
</organism>
<evidence type="ECO:0000313" key="3">
    <source>
        <dbReference type="Proteomes" id="UP000831495"/>
    </source>
</evidence>
<name>A0ABY4PAG4_9LACO</name>